<dbReference type="InterPro" id="IPR002557">
    <property type="entry name" value="Chitin-bd_dom"/>
</dbReference>
<dbReference type="GO" id="GO:0005576">
    <property type="term" value="C:extracellular region"/>
    <property type="evidence" value="ECO:0007669"/>
    <property type="project" value="InterPro"/>
</dbReference>
<dbReference type="Pfam" id="PF01607">
    <property type="entry name" value="CBM_14"/>
    <property type="match status" value="1"/>
</dbReference>
<dbReference type="GO" id="GO:0008061">
    <property type="term" value="F:chitin binding"/>
    <property type="evidence" value="ECO:0007669"/>
    <property type="project" value="InterPro"/>
</dbReference>
<reference evidence="3" key="1">
    <citation type="journal article" date="2023" name="Mol. Biol. Evol.">
        <title>Third-Generation Sequencing Reveals the Adaptive Role of the Epigenome in Three Deep-Sea Polychaetes.</title>
        <authorList>
            <person name="Perez M."/>
            <person name="Aroh O."/>
            <person name="Sun Y."/>
            <person name="Lan Y."/>
            <person name="Juniper S.K."/>
            <person name="Young C.R."/>
            <person name="Angers B."/>
            <person name="Qian P.Y."/>
        </authorList>
    </citation>
    <scope>NUCLEOTIDE SEQUENCE</scope>
    <source>
        <strain evidence="3">R07B-5</strain>
    </source>
</reference>
<keyword evidence="1" id="KW-0732">Signal</keyword>
<name>A0AAD9NUI7_RIDPI</name>
<sequence length="88" mass="9561">MVRFAIVTVLVVVALLTEVRGHDCPTGPAGIVTCLGLEDGDYQDCNHCGGFIKCVGEVMFPWPCPSVTVVWDDITKNCEWVSETCSEP</sequence>
<protein>
    <recommendedName>
        <fullName evidence="2">Chitin-binding type-2 domain-containing protein</fullName>
    </recommendedName>
</protein>
<dbReference type="InterPro" id="IPR036508">
    <property type="entry name" value="Chitin-bd_dom_sf"/>
</dbReference>
<feature type="chain" id="PRO_5042069102" description="Chitin-binding type-2 domain-containing protein" evidence="1">
    <location>
        <begin position="22"/>
        <end position="88"/>
    </location>
</feature>
<keyword evidence="4" id="KW-1185">Reference proteome</keyword>
<proteinExistence type="predicted"/>
<dbReference type="SUPFAM" id="SSF57625">
    <property type="entry name" value="Invertebrate chitin-binding proteins"/>
    <property type="match status" value="1"/>
</dbReference>
<organism evidence="3 4">
    <name type="scientific">Ridgeia piscesae</name>
    <name type="common">Tubeworm</name>
    <dbReference type="NCBI Taxonomy" id="27915"/>
    <lineage>
        <taxon>Eukaryota</taxon>
        <taxon>Metazoa</taxon>
        <taxon>Spiralia</taxon>
        <taxon>Lophotrochozoa</taxon>
        <taxon>Annelida</taxon>
        <taxon>Polychaeta</taxon>
        <taxon>Sedentaria</taxon>
        <taxon>Canalipalpata</taxon>
        <taxon>Sabellida</taxon>
        <taxon>Siboglinidae</taxon>
        <taxon>Ridgeia</taxon>
    </lineage>
</organism>
<feature type="signal peptide" evidence="1">
    <location>
        <begin position="1"/>
        <end position="21"/>
    </location>
</feature>
<dbReference type="Proteomes" id="UP001209878">
    <property type="component" value="Unassembled WGS sequence"/>
</dbReference>
<evidence type="ECO:0000313" key="3">
    <source>
        <dbReference type="EMBL" id="KAK2181178.1"/>
    </source>
</evidence>
<accession>A0AAD9NUI7</accession>
<gene>
    <name evidence="3" type="ORF">NP493_407g02000</name>
</gene>
<feature type="domain" description="Chitin-binding type-2" evidence="2">
    <location>
        <begin position="34"/>
        <end position="84"/>
    </location>
</feature>
<evidence type="ECO:0000259" key="2">
    <source>
        <dbReference type="Pfam" id="PF01607"/>
    </source>
</evidence>
<evidence type="ECO:0000313" key="4">
    <source>
        <dbReference type="Proteomes" id="UP001209878"/>
    </source>
</evidence>
<comment type="caution">
    <text evidence="3">The sequence shown here is derived from an EMBL/GenBank/DDBJ whole genome shotgun (WGS) entry which is preliminary data.</text>
</comment>
<dbReference type="EMBL" id="JAODUO010000407">
    <property type="protein sequence ID" value="KAK2181178.1"/>
    <property type="molecule type" value="Genomic_DNA"/>
</dbReference>
<dbReference type="Gene3D" id="2.170.140.10">
    <property type="entry name" value="Chitin binding domain"/>
    <property type="match status" value="1"/>
</dbReference>
<evidence type="ECO:0000256" key="1">
    <source>
        <dbReference type="SAM" id="SignalP"/>
    </source>
</evidence>
<dbReference type="AlphaFoldDB" id="A0AAD9NUI7"/>